<feature type="compositionally biased region" description="Polar residues" evidence="1">
    <location>
        <begin position="575"/>
        <end position="599"/>
    </location>
</feature>
<keyword evidence="3" id="KW-1185">Reference proteome</keyword>
<feature type="region of interest" description="Disordered" evidence="1">
    <location>
        <begin position="204"/>
        <end position="228"/>
    </location>
</feature>
<feature type="region of interest" description="Disordered" evidence="1">
    <location>
        <begin position="544"/>
        <end position="608"/>
    </location>
</feature>
<comment type="caution">
    <text evidence="2">The sequence shown here is derived from an EMBL/GenBank/DDBJ whole genome shotgun (WGS) entry which is preliminary data.</text>
</comment>
<reference evidence="2" key="1">
    <citation type="submission" date="2020-05" db="EMBL/GenBank/DDBJ databases">
        <title>Phylogenomic resolution of chytrid fungi.</title>
        <authorList>
            <person name="Stajich J.E."/>
            <person name="Amses K."/>
            <person name="Simmons R."/>
            <person name="Seto K."/>
            <person name="Myers J."/>
            <person name="Bonds A."/>
            <person name="Quandt C.A."/>
            <person name="Barry K."/>
            <person name="Liu P."/>
            <person name="Grigoriev I."/>
            <person name="Longcore J.E."/>
            <person name="James T.Y."/>
        </authorList>
    </citation>
    <scope>NUCLEOTIDE SEQUENCE</scope>
    <source>
        <strain evidence="2">JEL0513</strain>
    </source>
</reference>
<feature type="compositionally biased region" description="Low complexity" evidence="1">
    <location>
        <begin position="216"/>
        <end position="225"/>
    </location>
</feature>
<evidence type="ECO:0000256" key="1">
    <source>
        <dbReference type="SAM" id="MobiDB-lite"/>
    </source>
</evidence>
<evidence type="ECO:0000313" key="3">
    <source>
        <dbReference type="Proteomes" id="UP001211907"/>
    </source>
</evidence>
<sequence>MSAEVDEGFDIIECILKRRDTFSKNGEMETEFLIKYLGVDDTFEWRKKTDLLACEELIWRFEHDATDQTNASKILLKQIFYSDSSDDDISESDLDNNDSNREDELVVEVVVGSDDDDRFGMDEITREISAHECKSDCDKEILCEKYNGSESKAENYTVEYNGLRESEDYGLVNNKHNQANHQKTPPHTKAFNTLLHRIFYSDSIQSSSDDDDNSESDTNSINSNSKNEHVLQVLEGDNEDKFCNNNGVDEISAKDRNSNSVSNVQIRYNRYSQGIFDAVGEIKTKQMTDEWDSINGDEYENLNDGSRNIYNVVEYYSTVDEGKKIEASLEELDYCESELVEGNQHGTYFENNSEKSNDDDCVSEDNFYNIGYDSSKNNGEENNYHSDEIELEIVVDDYQAEQFSASFPKKPLDVDKHMLWCDTDIQQHLKNNSNVETISESDLSSINYAADTTPLSSPVESCEYETLNTKQKTFATICAESNKLLIDEVYQRLLFLEALVRKLSLELSDLKKSGKRDVQAVFTVSNIESTAKIPLATPSVSQKKSQILLPPPPLPVTKNVGSAPKKPSFSRPEQLKTTNAKIPLDTNSRYTPVTATASKGPQKKRNRSPVFEFSSAFKRVIPHPKSTLPLLPPPPLIPPTGLTATLGHARLALAQGSTGDADLLEPLVLGADYVVCMVGDASAQQTAAVNAFLHTLELS</sequence>
<evidence type="ECO:0000313" key="2">
    <source>
        <dbReference type="EMBL" id="KAJ3129181.1"/>
    </source>
</evidence>
<proteinExistence type="predicted"/>
<accession>A0AAD5T4G0</accession>
<dbReference type="AlphaFoldDB" id="A0AAD5T4G0"/>
<protein>
    <submittedName>
        <fullName evidence="2">Uncharacterized protein</fullName>
    </submittedName>
</protein>
<gene>
    <name evidence="2" type="ORF">HK100_008782</name>
</gene>
<dbReference type="Proteomes" id="UP001211907">
    <property type="component" value="Unassembled WGS sequence"/>
</dbReference>
<dbReference type="EMBL" id="JADGJH010000434">
    <property type="protein sequence ID" value="KAJ3129181.1"/>
    <property type="molecule type" value="Genomic_DNA"/>
</dbReference>
<name>A0AAD5T4G0_9FUNG</name>
<organism evidence="2 3">
    <name type="scientific">Physocladia obscura</name>
    <dbReference type="NCBI Taxonomy" id="109957"/>
    <lineage>
        <taxon>Eukaryota</taxon>
        <taxon>Fungi</taxon>
        <taxon>Fungi incertae sedis</taxon>
        <taxon>Chytridiomycota</taxon>
        <taxon>Chytridiomycota incertae sedis</taxon>
        <taxon>Chytridiomycetes</taxon>
        <taxon>Chytridiales</taxon>
        <taxon>Chytriomycetaceae</taxon>
        <taxon>Physocladia</taxon>
    </lineage>
</organism>